<dbReference type="EMBL" id="NEDP02005557">
    <property type="protein sequence ID" value="OWF38735.1"/>
    <property type="molecule type" value="Genomic_DNA"/>
</dbReference>
<dbReference type="AlphaFoldDB" id="A0A210PQF9"/>
<protein>
    <submittedName>
        <fullName evidence="2">Uncharacterized protein</fullName>
    </submittedName>
</protein>
<keyword evidence="3" id="KW-1185">Reference proteome</keyword>
<name>A0A210PQF9_MIZYE</name>
<dbReference type="Proteomes" id="UP000242188">
    <property type="component" value="Unassembled WGS sequence"/>
</dbReference>
<sequence>MKGNDAPPTITNPGTTLNRRDIASTQGRINQQPGTAVARTRGGNQNGSYQHNQQTDHIVHRSRK</sequence>
<feature type="region of interest" description="Disordered" evidence="1">
    <location>
        <begin position="1"/>
        <end position="64"/>
    </location>
</feature>
<comment type="caution">
    <text evidence="2">The sequence shown here is derived from an EMBL/GenBank/DDBJ whole genome shotgun (WGS) entry which is preliminary data.</text>
</comment>
<proteinExistence type="predicted"/>
<gene>
    <name evidence="2" type="ORF">KP79_PYT23154</name>
</gene>
<accession>A0A210PQF9</accession>
<evidence type="ECO:0000256" key="1">
    <source>
        <dbReference type="SAM" id="MobiDB-lite"/>
    </source>
</evidence>
<organism evidence="2 3">
    <name type="scientific">Mizuhopecten yessoensis</name>
    <name type="common">Japanese scallop</name>
    <name type="synonym">Patinopecten yessoensis</name>
    <dbReference type="NCBI Taxonomy" id="6573"/>
    <lineage>
        <taxon>Eukaryota</taxon>
        <taxon>Metazoa</taxon>
        <taxon>Spiralia</taxon>
        <taxon>Lophotrochozoa</taxon>
        <taxon>Mollusca</taxon>
        <taxon>Bivalvia</taxon>
        <taxon>Autobranchia</taxon>
        <taxon>Pteriomorphia</taxon>
        <taxon>Pectinida</taxon>
        <taxon>Pectinoidea</taxon>
        <taxon>Pectinidae</taxon>
        <taxon>Mizuhopecten</taxon>
    </lineage>
</organism>
<feature type="compositionally biased region" description="Polar residues" evidence="1">
    <location>
        <begin position="9"/>
        <end position="34"/>
    </location>
</feature>
<evidence type="ECO:0000313" key="2">
    <source>
        <dbReference type="EMBL" id="OWF38735.1"/>
    </source>
</evidence>
<reference evidence="2 3" key="1">
    <citation type="journal article" date="2017" name="Nat. Ecol. Evol.">
        <title>Scallop genome provides insights into evolution of bilaterian karyotype and development.</title>
        <authorList>
            <person name="Wang S."/>
            <person name="Zhang J."/>
            <person name="Jiao W."/>
            <person name="Li J."/>
            <person name="Xun X."/>
            <person name="Sun Y."/>
            <person name="Guo X."/>
            <person name="Huan P."/>
            <person name="Dong B."/>
            <person name="Zhang L."/>
            <person name="Hu X."/>
            <person name="Sun X."/>
            <person name="Wang J."/>
            <person name="Zhao C."/>
            <person name="Wang Y."/>
            <person name="Wang D."/>
            <person name="Huang X."/>
            <person name="Wang R."/>
            <person name="Lv J."/>
            <person name="Li Y."/>
            <person name="Zhang Z."/>
            <person name="Liu B."/>
            <person name="Lu W."/>
            <person name="Hui Y."/>
            <person name="Liang J."/>
            <person name="Zhou Z."/>
            <person name="Hou R."/>
            <person name="Li X."/>
            <person name="Liu Y."/>
            <person name="Li H."/>
            <person name="Ning X."/>
            <person name="Lin Y."/>
            <person name="Zhao L."/>
            <person name="Xing Q."/>
            <person name="Dou J."/>
            <person name="Li Y."/>
            <person name="Mao J."/>
            <person name="Guo H."/>
            <person name="Dou H."/>
            <person name="Li T."/>
            <person name="Mu C."/>
            <person name="Jiang W."/>
            <person name="Fu Q."/>
            <person name="Fu X."/>
            <person name="Miao Y."/>
            <person name="Liu J."/>
            <person name="Yu Q."/>
            <person name="Li R."/>
            <person name="Liao H."/>
            <person name="Li X."/>
            <person name="Kong Y."/>
            <person name="Jiang Z."/>
            <person name="Chourrout D."/>
            <person name="Li R."/>
            <person name="Bao Z."/>
        </authorList>
    </citation>
    <scope>NUCLEOTIDE SEQUENCE [LARGE SCALE GENOMIC DNA]</scope>
    <source>
        <strain evidence="2 3">PY_sf001</strain>
    </source>
</reference>
<feature type="compositionally biased region" description="Polar residues" evidence="1">
    <location>
        <begin position="42"/>
        <end position="56"/>
    </location>
</feature>
<evidence type="ECO:0000313" key="3">
    <source>
        <dbReference type="Proteomes" id="UP000242188"/>
    </source>
</evidence>